<organism evidence="2 3">
    <name type="scientific">Holtiella tumoricola</name>
    <dbReference type="NCBI Taxonomy" id="3018743"/>
    <lineage>
        <taxon>Bacteria</taxon>
        <taxon>Bacillati</taxon>
        <taxon>Bacillota</taxon>
        <taxon>Clostridia</taxon>
        <taxon>Lachnospirales</taxon>
        <taxon>Cellulosilyticaceae</taxon>
        <taxon>Holtiella</taxon>
    </lineage>
</organism>
<name>A0AA42DKP7_9FIRM</name>
<dbReference type="RefSeq" id="WP_271011169.1">
    <property type="nucleotide sequence ID" value="NZ_JAQIFT010000014.1"/>
</dbReference>
<dbReference type="AlphaFoldDB" id="A0AA42DKP7"/>
<dbReference type="Proteomes" id="UP001169242">
    <property type="component" value="Unassembled WGS sequence"/>
</dbReference>
<proteinExistence type="predicted"/>
<dbReference type="SUPFAM" id="SSF55383">
    <property type="entry name" value="Copper amine oxidase, domain N"/>
    <property type="match status" value="1"/>
</dbReference>
<evidence type="ECO:0000259" key="1">
    <source>
        <dbReference type="Pfam" id="PF07833"/>
    </source>
</evidence>
<dbReference type="InterPro" id="IPR012854">
    <property type="entry name" value="Cu_amine_oxidase-like_N"/>
</dbReference>
<evidence type="ECO:0000313" key="2">
    <source>
        <dbReference type="EMBL" id="MDA3730570.1"/>
    </source>
</evidence>
<protein>
    <submittedName>
        <fullName evidence="2">Stalk domain-containing protein</fullName>
    </submittedName>
</protein>
<comment type="caution">
    <text evidence="2">The sequence shown here is derived from an EMBL/GenBank/DDBJ whole genome shotgun (WGS) entry which is preliminary data.</text>
</comment>
<evidence type="ECO:0000313" key="3">
    <source>
        <dbReference type="Proteomes" id="UP001169242"/>
    </source>
</evidence>
<feature type="domain" description="Copper amine oxidase-like N-terminal" evidence="1">
    <location>
        <begin position="39"/>
        <end position="131"/>
    </location>
</feature>
<dbReference type="Gene3D" id="3.30.457.10">
    <property type="entry name" value="Copper amine oxidase-like, N-terminal domain"/>
    <property type="match status" value="1"/>
</dbReference>
<dbReference type="InterPro" id="IPR036582">
    <property type="entry name" value="Mao_N_sf"/>
</dbReference>
<gene>
    <name evidence="2" type="ORF">PBV87_03500</name>
</gene>
<keyword evidence="3" id="KW-1185">Reference proteome</keyword>
<sequence length="286" mass="32676">MPKCLLRFSTFLLTLLFILPLTYATPSKSPLLFINDQLTSITSPIIETRDQIYVPLRAISECLDLDLSFDDLTHTVNVQYENNIFTYSLKDTCSYFNTQPISLDTFVQEGRIYIDALPFFPLFGFDVDYDQSLFISTYLGQELLDLPYLPEPMLIDIYDDVPVTSVLINQIKPANSYCEGTFGGRIIDGFYENETLFISFIPYTLIPCPDEYNTLSTPCIINFDNQALCLPVAPTFEYTYLTDPDLPIKSRDLDLLYKKLLRGEIYLSELTTSNASISSLKQLYTP</sequence>
<dbReference type="EMBL" id="JAQIFT010000014">
    <property type="protein sequence ID" value="MDA3730570.1"/>
    <property type="molecule type" value="Genomic_DNA"/>
</dbReference>
<reference evidence="2" key="1">
    <citation type="journal article" date="2023" name="Int. J. Syst. Evol. Microbiol.">
        <title>&lt;i&gt;Holtiella tumoricola&lt;/i&gt; gen. nov. sp. nov., isolated from a human clinical sample.</title>
        <authorList>
            <person name="Allen-Vercoe E."/>
            <person name="Daigneault M.C."/>
            <person name="Vancuren S.J."/>
            <person name="Cochrane K."/>
            <person name="O'Neal L.L."/>
            <person name="Sankaranarayanan K."/>
            <person name="Lawson P.A."/>
        </authorList>
    </citation>
    <scope>NUCLEOTIDE SEQUENCE</scope>
    <source>
        <strain evidence="2">CC70A</strain>
    </source>
</reference>
<dbReference type="Pfam" id="PF07833">
    <property type="entry name" value="Cu_amine_oxidN1"/>
    <property type="match status" value="1"/>
</dbReference>
<accession>A0AA42DKP7</accession>